<protein>
    <recommendedName>
        <fullName evidence="3">Protein-glutamine gamma-glutamyltransferase-like C-terminal domain-containing protein</fullName>
    </recommendedName>
</protein>
<evidence type="ECO:0000313" key="4">
    <source>
        <dbReference type="EMBL" id="SUZ91099.1"/>
    </source>
</evidence>
<evidence type="ECO:0000256" key="1">
    <source>
        <dbReference type="SAM" id="Coils"/>
    </source>
</evidence>
<organism evidence="4">
    <name type="scientific">marine metagenome</name>
    <dbReference type="NCBI Taxonomy" id="408172"/>
    <lineage>
        <taxon>unclassified sequences</taxon>
        <taxon>metagenomes</taxon>
        <taxon>ecological metagenomes</taxon>
    </lineage>
</organism>
<feature type="domain" description="Protein-glutamine gamma-glutamyltransferase-like C-terminal" evidence="3">
    <location>
        <begin position="130"/>
        <end position="185"/>
    </location>
</feature>
<evidence type="ECO:0000256" key="2">
    <source>
        <dbReference type="SAM" id="Phobius"/>
    </source>
</evidence>
<feature type="coiled-coil region" evidence="1">
    <location>
        <begin position="98"/>
        <end position="125"/>
    </location>
</feature>
<reference evidence="4" key="1">
    <citation type="submission" date="2018-05" db="EMBL/GenBank/DDBJ databases">
        <authorList>
            <person name="Lanie J.A."/>
            <person name="Ng W.-L."/>
            <person name="Kazmierczak K.M."/>
            <person name="Andrzejewski T.M."/>
            <person name="Davidsen T.M."/>
            <person name="Wayne K.J."/>
            <person name="Tettelin H."/>
            <person name="Glass J.I."/>
            <person name="Rusch D."/>
            <person name="Podicherti R."/>
            <person name="Tsui H.-C.T."/>
            <person name="Winkler M.E."/>
        </authorList>
    </citation>
    <scope>NUCLEOTIDE SEQUENCE</scope>
</reference>
<gene>
    <name evidence="4" type="ORF">METZ01_LOCUS43953</name>
</gene>
<dbReference type="InterPro" id="IPR025403">
    <property type="entry name" value="TgpA-like_C"/>
</dbReference>
<sequence length="239" mass="27611">MEIVLFDQLEQVVDTLNRTLVTGADGTVELVVEFLPGTEYMRVNGSFSGAGTWAATESGTHVERKLTVVPGTDWSHYLPLLAGIPIALIVTGYYLYWLQRHKYEVRNLIQQMQQQMNEEDDYRRIIIQSYYQLTSILERYGFLRRSTQTAREFREVLSRAMPISPEGVNLMTQLFEIARYSGVKPQVVDEFGMAWSDGSYNLWCSEALETLAEIEREMDGVLEQGFVTRTSRWIRRWAT</sequence>
<keyword evidence="2" id="KW-0812">Transmembrane</keyword>
<name>A0A381RJI8_9ZZZZ</name>
<evidence type="ECO:0000259" key="3">
    <source>
        <dbReference type="Pfam" id="PF13559"/>
    </source>
</evidence>
<dbReference type="EMBL" id="UINC01001947">
    <property type="protein sequence ID" value="SUZ91099.1"/>
    <property type="molecule type" value="Genomic_DNA"/>
</dbReference>
<dbReference type="AlphaFoldDB" id="A0A381RJI8"/>
<accession>A0A381RJI8</accession>
<dbReference type="Pfam" id="PF13559">
    <property type="entry name" value="DUF4129"/>
    <property type="match status" value="1"/>
</dbReference>
<keyword evidence="2" id="KW-1133">Transmembrane helix</keyword>
<keyword evidence="2" id="KW-0472">Membrane</keyword>
<proteinExistence type="predicted"/>
<feature type="transmembrane region" description="Helical" evidence="2">
    <location>
        <begin position="77"/>
        <end position="96"/>
    </location>
</feature>
<keyword evidence="1" id="KW-0175">Coiled coil</keyword>